<protein>
    <submittedName>
        <fullName evidence="2">YHS domain-containing protein</fullName>
    </submittedName>
</protein>
<gene>
    <name evidence="2" type="ORF">KJB30_02450</name>
</gene>
<evidence type="ECO:0000313" key="3">
    <source>
        <dbReference type="Proteomes" id="UP000784128"/>
    </source>
</evidence>
<sequence>MRLFIWGLLIYIGYRIIISLVNGKNQVSSAAKRDAAEATYRDPVCGMYVSEDDAVIGRHDGQRHFFCSHSCLEKYRNNLADKKNNNNTEAL</sequence>
<dbReference type="EMBL" id="JAHDYS010000002">
    <property type="protein sequence ID" value="MBT1070636.1"/>
    <property type="molecule type" value="Genomic_DNA"/>
</dbReference>
<dbReference type="InterPro" id="IPR011017">
    <property type="entry name" value="TRASH_dom"/>
</dbReference>
<name>A0ABS5U4P1_9BACT</name>
<reference evidence="2 3" key="1">
    <citation type="submission" date="2021-05" db="EMBL/GenBank/DDBJ databases">
        <title>The draft genome of Geobacter chapellei DSM 13688.</title>
        <authorList>
            <person name="Xu Z."/>
            <person name="Masuda Y."/>
            <person name="Itoh H."/>
            <person name="Senoo K."/>
        </authorList>
    </citation>
    <scope>NUCLEOTIDE SEQUENCE [LARGE SCALE GENOMIC DNA]</scope>
    <source>
        <strain evidence="2 3">DSM 13688</strain>
    </source>
</reference>
<evidence type="ECO:0000259" key="1">
    <source>
        <dbReference type="SMART" id="SM00746"/>
    </source>
</evidence>
<accession>A0ABS5U4P1</accession>
<organism evidence="2 3">
    <name type="scientific">Pelotalea chapellei</name>
    <dbReference type="NCBI Taxonomy" id="44671"/>
    <lineage>
        <taxon>Bacteria</taxon>
        <taxon>Pseudomonadati</taxon>
        <taxon>Thermodesulfobacteriota</taxon>
        <taxon>Desulfuromonadia</taxon>
        <taxon>Geobacterales</taxon>
        <taxon>Geobacteraceae</taxon>
        <taxon>Pelotalea</taxon>
    </lineage>
</organism>
<feature type="domain" description="TRASH" evidence="1">
    <location>
        <begin position="42"/>
        <end position="79"/>
    </location>
</feature>
<dbReference type="Proteomes" id="UP000784128">
    <property type="component" value="Unassembled WGS sequence"/>
</dbReference>
<dbReference type="SMART" id="SM00746">
    <property type="entry name" value="TRASH"/>
    <property type="match status" value="1"/>
</dbReference>
<comment type="caution">
    <text evidence="2">The sequence shown here is derived from an EMBL/GenBank/DDBJ whole genome shotgun (WGS) entry which is preliminary data.</text>
</comment>
<keyword evidence="3" id="KW-1185">Reference proteome</keyword>
<evidence type="ECO:0000313" key="2">
    <source>
        <dbReference type="EMBL" id="MBT1070636.1"/>
    </source>
</evidence>
<proteinExistence type="predicted"/>